<evidence type="ECO:0000256" key="1">
    <source>
        <dbReference type="SAM" id="SignalP"/>
    </source>
</evidence>
<evidence type="ECO:0008006" key="4">
    <source>
        <dbReference type="Google" id="ProtNLM"/>
    </source>
</evidence>
<feature type="signal peptide" evidence="1">
    <location>
        <begin position="1"/>
        <end position="21"/>
    </location>
</feature>
<accession>A0A1N6HAM2</accession>
<dbReference type="OrthoDB" id="9831211at2"/>
<proteinExistence type="predicted"/>
<reference evidence="3" key="1">
    <citation type="submission" date="2016-11" db="EMBL/GenBank/DDBJ databases">
        <authorList>
            <person name="Varghese N."/>
            <person name="Submissions S."/>
        </authorList>
    </citation>
    <scope>NUCLEOTIDE SEQUENCE [LARGE SCALE GENOMIC DNA]</scope>
    <source>
        <strain evidence="3">DSM 29440</strain>
    </source>
</reference>
<dbReference type="RefSeq" id="WP_074257146.1">
    <property type="nucleotide sequence ID" value="NZ_FSRL01000001.1"/>
</dbReference>
<dbReference type="EMBL" id="FSRL01000001">
    <property type="protein sequence ID" value="SIO16881.1"/>
    <property type="molecule type" value="Genomic_DNA"/>
</dbReference>
<keyword evidence="3" id="KW-1185">Reference proteome</keyword>
<sequence length="224" mass="24319">MAMLKWTVLAGAIVAMNASTAAAELHISVSLTEKQQRSRGLGSSNDTCRTQYAIKTLGPLLFIETVKSNCRTFQVGKIQGADGSAAAIVFEGRSSQDRKTCSYDAKSRVETCSDRTKVRLPKGPDENYKAQIDTRSKYQLGRDGLIATRQSVRTATTPGGYQERTDATLKMSLSMKGGACQLVEFTTASKTKVLNPGRGRAIKGADTIENRRLVKTESCKVISR</sequence>
<feature type="chain" id="PRO_5012591005" description="DUF3617 family protein" evidence="1">
    <location>
        <begin position="22"/>
        <end position="224"/>
    </location>
</feature>
<dbReference type="AlphaFoldDB" id="A0A1N6HAM2"/>
<name>A0A1N6HAM2_9RHOB</name>
<dbReference type="Proteomes" id="UP000184932">
    <property type="component" value="Unassembled WGS sequence"/>
</dbReference>
<evidence type="ECO:0000313" key="3">
    <source>
        <dbReference type="Proteomes" id="UP000184932"/>
    </source>
</evidence>
<organism evidence="2 3">
    <name type="scientific">Vannielia litorea</name>
    <dbReference type="NCBI Taxonomy" id="1217970"/>
    <lineage>
        <taxon>Bacteria</taxon>
        <taxon>Pseudomonadati</taxon>
        <taxon>Pseudomonadota</taxon>
        <taxon>Alphaproteobacteria</taxon>
        <taxon>Rhodobacterales</taxon>
        <taxon>Paracoccaceae</taxon>
        <taxon>Vannielia</taxon>
    </lineage>
</organism>
<keyword evidence="1" id="KW-0732">Signal</keyword>
<evidence type="ECO:0000313" key="2">
    <source>
        <dbReference type="EMBL" id="SIO16881.1"/>
    </source>
</evidence>
<protein>
    <recommendedName>
        <fullName evidence="4">DUF3617 family protein</fullName>
    </recommendedName>
</protein>
<gene>
    <name evidence="2" type="ORF">SAMN05444002_3222</name>
</gene>
<dbReference type="STRING" id="1217970.SAMN05444002_3222"/>